<feature type="compositionally biased region" description="Low complexity" evidence="1">
    <location>
        <begin position="17"/>
        <end position="28"/>
    </location>
</feature>
<protein>
    <submittedName>
        <fullName evidence="2">Uncharacterized protein</fullName>
    </submittedName>
</protein>
<reference evidence="2 3" key="1">
    <citation type="submission" date="2024-06" db="EMBL/GenBank/DDBJ databases">
        <title>The Natural Products Discovery Center: Release of the First 8490 Sequenced Strains for Exploring Actinobacteria Biosynthetic Diversity.</title>
        <authorList>
            <person name="Kalkreuter E."/>
            <person name="Kautsar S.A."/>
            <person name="Yang D."/>
            <person name="Bader C.D."/>
            <person name="Teijaro C.N."/>
            <person name="Fluegel L."/>
            <person name="Davis C.M."/>
            <person name="Simpson J.R."/>
            <person name="Lauterbach L."/>
            <person name="Steele A.D."/>
            <person name="Gui C."/>
            <person name="Meng S."/>
            <person name="Li G."/>
            <person name="Viehrig K."/>
            <person name="Ye F."/>
            <person name="Su P."/>
            <person name="Kiefer A.F."/>
            <person name="Nichols A."/>
            <person name="Cepeda A.J."/>
            <person name="Yan W."/>
            <person name="Fan B."/>
            <person name="Jiang Y."/>
            <person name="Adhikari A."/>
            <person name="Zheng C.-J."/>
            <person name="Schuster L."/>
            <person name="Cowan T.M."/>
            <person name="Smanski M.J."/>
            <person name="Chevrette M.G."/>
            <person name="De Carvalho L.P.S."/>
            <person name="Shen B."/>
        </authorList>
    </citation>
    <scope>NUCLEOTIDE SEQUENCE [LARGE SCALE GENOMIC DNA]</scope>
    <source>
        <strain evidence="2 3">NPDC045705</strain>
    </source>
</reference>
<name>A0ABV3CNF8_STREX</name>
<sequence>MAAVAILGATHSAAFAEPTETTPVEETVLQSGPSEEAEGDGFGPAPDEEELEALPTPGKPGTDGTNADYCGPTKHIYKPNKNLGQVHVAVGATQANYNGTSRTARSWFKSETGGEVGVTVSGEVKVSANVVVAEVEAKYGVDLSAKLTAKVGNEIQVDTPPKKTTYGKFGVWRMKNTGTSYTAYSNCTTSPKKTGTTFTPWFVGWNLWER</sequence>
<keyword evidence="3" id="KW-1185">Reference proteome</keyword>
<organism evidence="2 3">
    <name type="scientific">Streptomyces exfoliatus</name>
    <name type="common">Streptomyces hydrogenans</name>
    <dbReference type="NCBI Taxonomy" id="1905"/>
    <lineage>
        <taxon>Bacteria</taxon>
        <taxon>Bacillati</taxon>
        <taxon>Actinomycetota</taxon>
        <taxon>Actinomycetes</taxon>
        <taxon>Kitasatosporales</taxon>
        <taxon>Streptomycetaceae</taxon>
        <taxon>Streptomyces</taxon>
    </lineage>
</organism>
<evidence type="ECO:0000256" key="1">
    <source>
        <dbReference type="SAM" id="MobiDB-lite"/>
    </source>
</evidence>
<dbReference type="RefSeq" id="WP_359202872.1">
    <property type="nucleotide sequence ID" value="NZ_JBEZAM010000001.1"/>
</dbReference>
<evidence type="ECO:0000313" key="2">
    <source>
        <dbReference type="EMBL" id="MEU7291740.1"/>
    </source>
</evidence>
<comment type="caution">
    <text evidence="2">The sequence shown here is derived from an EMBL/GenBank/DDBJ whole genome shotgun (WGS) entry which is preliminary data.</text>
</comment>
<dbReference type="Proteomes" id="UP001551210">
    <property type="component" value="Unassembled WGS sequence"/>
</dbReference>
<feature type="region of interest" description="Disordered" evidence="1">
    <location>
        <begin position="15"/>
        <end position="67"/>
    </location>
</feature>
<gene>
    <name evidence="2" type="ORF">AB0A76_00825</name>
</gene>
<dbReference type="EMBL" id="JBEZAM010000001">
    <property type="protein sequence ID" value="MEU7291740.1"/>
    <property type="molecule type" value="Genomic_DNA"/>
</dbReference>
<evidence type="ECO:0000313" key="3">
    <source>
        <dbReference type="Proteomes" id="UP001551210"/>
    </source>
</evidence>
<proteinExistence type="predicted"/>
<accession>A0ABV3CNF8</accession>